<gene>
    <name evidence="1" type="ORF">METZ01_LOCUS185587</name>
</gene>
<feature type="non-terminal residue" evidence="1">
    <location>
        <position position="83"/>
    </location>
</feature>
<sequence>MLSGYKRSLSIASALLLLCVGLPTLAIAGAKIKVDDTRWFSIGLGFRSSFVVTEDGAPNGQDSSSGVNFTNMRLYTAAKVHEN</sequence>
<organism evidence="1">
    <name type="scientific">marine metagenome</name>
    <dbReference type="NCBI Taxonomy" id="408172"/>
    <lineage>
        <taxon>unclassified sequences</taxon>
        <taxon>metagenomes</taxon>
        <taxon>ecological metagenomes</taxon>
    </lineage>
</organism>
<dbReference type="EMBL" id="UINC01037363">
    <property type="protein sequence ID" value="SVB32733.1"/>
    <property type="molecule type" value="Genomic_DNA"/>
</dbReference>
<evidence type="ECO:0008006" key="2">
    <source>
        <dbReference type="Google" id="ProtNLM"/>
    </source>
</evidence>
<accession>A0A382D592</accession>
<name>A0A382D592_9ZZZZ</name>
<dbReference type="AlphaFoldDB" id="A0A382D592"/>
<protein>
    <recommendedName>
        <fullName evidence="2">Outer membrane protein beta-barrel domain-containing protein</fullName>
    </recommendedName>
</protein>
<evidence type="ECO:0000313" key="1">
    <source>
        <dbReference type="EMBL" id="SVB32733.1"/>
    </source>
</evidence>
<reference evidence="1" key="1">
    <citation type="submission" date="2018-05" db="EMBL/GenBank/DDBJ databases">
        <authorList>
            <person name="Lanie J.A."/>
            <person name="Ng W.-L."/>
            <person name="Kazmierczak K.M."/>
            <person name="Andrzejewski T.M."/>
            <person name="Davidsen T.M."/>
            <person name="Wayne K.J."/>
            <person name="Tettelin H."/>
            <person name="Glass J.I."/>
            <person name="Rusch D."/>
            <person name="Podicherti R."/>
            <person name="Tsui H.-C.T."/>
            <person name="Winkler M.E."/>
        </authorList>
    </citation>
    <scope>NUCLEOTIDE SEQUENCE</scope>
</reference>
<proteinExistence type="predicted"/>